<feature type="region of interest" description="Disordered" evidence="1">
    <location>
        <begin position="1"/>
        <end position="39"/>
    </location>
</feature>
<keyword evidence="3" id="KW-1185">Reference proteome</keyword>
<feature type="compositionally biased region" description="Low complexity" evidence="1">
    <location>
        <begin position="13"/>
        <end position="24"/>
    </location>
</feature>
<protein>
    <submittedName>
        <fullName evidence="2">Uncharacterized protein</fullName>
    </submittedName>
</protein>
<proteinExistence type="predicted"/>
<feature type="compositionally biased region" description="Pro residues" evidence="1">
    <location>
        <begin position="25"/>
        <end position="36"/>
    </location>
</feature>
<dbReference type="Proteomes" id="UP000324222">
    <property type="component" value="Unassembled WGS sequence"/>
</dbReference>
<evidence type="ECO:0000256" key="1">
    <source>
        <dbReference type="SAM" id="MobiDB-lite"/>
    </source>
</evidence>
<dbReference type="AlphaFoldDB" id="A0A5B7ITR3"/>
<sequence length="281" mass="29128">MRIISCNDKQDPSRTTSSTTATSFSPPPPSPSPPPFLTYHHHHHHHRHFFLTATITTSSSPPPSPIVTILITTTSHSPPSSHTHRHLLTLTTITSHSASPPPTLPPPSPPLTSVTLTRLGVGSMILSMEKARGALLRVWVWAAGLGGRSSSGVWAVGLRLGLRSGVRRMELGGRCGCGGGEGGRAEAWGSCGDVCLGTSVSSSPSALSLLCRASVRALWRGTACSPTPPCTRATATPSGILLDANGGGLSSAAAMGLYCMGFFSVSPRRLTTAGDSGAARR</sequence>
<dbReference type="EMBL" id="VSRR010067117">
    <property type="protein sequence ID" value="MPC85036.1"/>
    <property type="molecule type" value="Genomic_DNA"/>
</dbReference>
<evidence type="ECO:0000313" key="2">
    <source>
        <dbReference type="EMBL" id="MPC85036.1"/>
    </source>
</evidence>
<gene>
    <name evidence="2" type="ORF">E2C01_079794</name>
</gene>
<name>A0A5B7ITR3_PORTR</name>
<evidence type="ECO:0000313" key="3">
    <source>
        <dbReference type="Proteomes" id="UP000324222"/>
    </source>
</evidence>
<reference evidence="2 3" key="1">
    <citation type="submission" date="2019-05" db="EMBL/GenBank/DDBJ databases">
        <title>Another draft genome of Portunus trituberculatus and its Hox gene families provides insights of decapod evolution.</title>
        <authorList>
            <person name="Jeong J.-H."/>
            <person name="Song I."/>
            <person name="Kim S."/>
            <person name="Choi T."/>
            <person name="Kim D."/>
            <person name="Ryu S."/>
            <person name="Kim W."/>
        </authorList>
    </citation>
    <scope>NUCLEOTIDE SEQUENCE [LARGE SCALE GENOMIC DNA]</scope>
    <source>
        <tissue evidence="2">Muscle</tissue>
    </source>
</reference>
<organism evidence="2 3">
    <name type="scientific">Portunus trituberculatus</name>
    <name type="common">Swimming crab</name>
    <name type="synonym">Neptunus trituberculatus</name>
    <dbReference type="NCBI Taxonomy" id="210409"/>
    <lineage>
        <taxon>Eukaryota</taxon>
        <taxon>Metazoa</taxon>
        <taxon>Ecdysozoa</taxon>
        <taxon>Arthropoda</taxon>
        <taxon>Crustacea</taxon>
        <taxon>Multicrustacea</taxon>
        <taxon>Malacostraca</taxon>
        <taxon>Eumalacostraca</taxon>
        <taxon>Eucarida</taxon>
        <taxon>Decapoda</taxon>
        <taxon>Pleocyemata</taxon>
        <taxon>Brachyura</taxon>
        <taxon>Eubrachyura</taxon>
        <taxon>Portunoidea</taxon>
        <taxon>Portunidae</taxon>
        <taxon>Portuninae</taxon>
        <taxon>Portunus</taxon>
    </lineage>
</organism>
<comment type="caution">
    <text evidence="2">The sequence shown here is derived from an EMBL/GenBank/DDBJ whole genome shotgun (WGS) entry which is preliminary data.</text>
</comment>
<accession>A0A5B7ITR3</accession>